<name>A0ACC0ZBM1_9ROSI</name>
<accession>A0ACC0ZBM1</accession>
<evidence type="ECO:0000313" key="2">
    <source>
        <dbReference type="Proteomes" id="UP001163603"/>
    </source>
</evidence>
<keyword evidence="2" id="KW-1185">Reference proteome</keyword>
<organism evidence="1 2">
    <name type="scientific">Pistacia integerrima</name>
    <dbReference type="NCBI Taxonomy" id="434235"/>
    <lineage>
        <taxon>Eukaryota</taxon>
        <taxon>Viridiplantae</taxon>
        <taxon>Streptophyta</taxon>
        <taxon>Embryophyta</taxon>
        <taxon>Tracheophyta</taxon>
        <taxon>Spermatophyta</taxon>
        <taxon>Magnoliopsida</taxon>
        <taxon>eudicotyledons</taxon>
        <taxon>Gunneridae</taxon>
        <taxon>Pentapetalae</taxon>
        <taxon>rosids</taxon>
        <taxon>malvids</taxon>
        <taxon>Sapindales</taxon>
        <taxon>Anacardiaceae</taxon>
        <taxon>Pistacia</taxon>
    </lineage>
</organism>
<proteinExistence type="predicted"/>
<evidence type="ECO:0000313" key="1">
    <source>
        <dbReference type="EMBL" id="KAJ0047827.1"/>
    </source>
</evidence>
<gene>
    <name evidence="1" type="ORF">Pint_15414</name>
</gene>
<comment type="caution">
    <text evidence="1">The sequence shown here is derived from an EMBL/GenBank/DDBJ whole genome shotgun (WGS) entry which is preliminary data.</text>
</comment>
<protein>
    <submittedName>
        <fullName evidence="1">Uncharacterized protein</fullName>
    </submittedName>
</protein>
<sequence length="551" mass="64339">MNNNISLYNLHKTFSLRRANASWWNRIHDPQSDFITKWNHFFLVICLVALYLDPLYLFYPIIRNDCLTIDLNLGIVVTFFRTVTDAFFLSHIFIKFRTAFVAPSSRVFGRGELVKDPKKIASRYLKSEFAMDLAAALPLPQLVIWFVIPVLKYTTAEYANHTLSLIVLIQYVPRISIIFPLNRRIIKTAGIVAKSPWSGSVYNLLMYMLMSHLLGAVWYLFSMQRQYECWSIECQKESNITNAQPCIASFLDCETKYKHEREAWFKATMVLRNCDAKDDDKFQFGIYADAFTNDVAESTFFKKYFYCLWWGLKTLSCYGQNLETSTYVGETIFSIVVCIGGLILFSHLIGKMQTYLQSTNARLEEWRVRRKDTEEWMRHRQLPQELQERVRRFVQYKWLATRGADEESILGSLPLDLRRQIQRHLCLAFVQRWRAWGAYFIQIAWRRYLRRKEAMELAMEEGLFEEECYSDETPEESNEDSGSAAERTSSVEGSAVNATLTGRVLSSRVLSSRLSSTRRLSNRLSDYDPDGSTLKMPKMFKPQDPDFSKDQ</sequence>
<dbReference type="Proteomes" id="UP001163603">
    <property type="component" value="Chromosome 2"/>
</dbReference>
<dbReference type="EMBL" id="CM047737">
    <property type="protein sequence ID" value="KAJ0047827.1"/>
    <property type="molecule type" value="Genomic_DNA"/>
</dbReference>
<reference evidence="2" key="1">
    <citation type="journal article" date="2023" name="G3 (Bethesda)">
        <title>Genome assembly and association tests identify interacting loci associated with vigor, precocity, and sex in interspecific pistachio rootstocks.</title>
        <authorList>
            <person name="Palmer W."/>
            <person name="Jacygrad E."/>
            <person name="Sagayaradj S."/>
            <person name="Cavanaugh K."/>
            <person name="Han R."/>
            <person name="Bertier L."/>
            <person name="Beede B."/>
            <person name="Kafkas S."/>
            <person name="Golino D."/>
            <person name="Preece J."/>
            <person name="Michelmore R."/>
        </authorList>
    </citation>
    <scope>NUCLEOTIDE SEQUENCE [LARGE SCALE GENOMIC DNA]</scope>
</reference>